<comment type="similarity">
    <text evidence="1">Belongs to the N(4)/N(6)-methyltransferase family.</text>
</comment>
<dbReference type="eggNOG" id="COG0286">
    <property type="taxonomic scope" value="Bacteria"/>
</dbReference>
<dbReference type="AlphaFoldDB" id="Q92S33"/>
<name>Q92S33_RHIME</name>
<dbReference type="InterPro" id="IPR029063">
    <property type="entry name" value="SAM-dependent_MTases_sf"/>
</dbReference>
<organism evidence="11 12">
    <name type="scientific">Rhizobium meliloti (strain 1021)</name>
    <name type="common">Ensifer meliloti</name>
    <name type="synonym">Sinorhizobium meliloti</name>
    <dbReference type="NCBI Taxonomy" id="266834"/>
    <lineage>
        <taxon>Bacteria</taxon>
        <taxon>Pseudomonadati</taxon>
        <taxon>Pseudomonadota</taxon>
        <taxon>Alphaproteobacteria</taxon>
        <taxon>Hyphomicrobiales</taxon>
        <taxon>Rhizobiaceae</taxon>
        <taxon>Sinorhizobium/Ensifer group</taxon>
        <taxon>Sinorhizobium</taxon>
    </lineage>
</organism>
<dbReference type="SUPFAM" id="SSF53335">
    <property type="entry name" value="S-adenosyl-L-methionine-dependent methyltransferases"/>
    <property type="match status" value="1"/>
</dbReference>
<evidence type="ECO:0000256" key="4">
    <source>
        <dbReference type="ARBA" id="ARBA00022679"/>
    </source>
</evidence>
<evidence type="ECO:0000256" key="3">
    <source>
        <dbReference type="ARBA" id="ARBA00022603"/>
    </source>
</evidence>
<feature type="domain" description="N6 adenine-specific DNA methyltransferase N-terminal" evidence="10">
    <location>
        <begin position="9"/>
        <end position="135"/>
    </location>
</feature>
<dbReference type="PANTHER" id="PTHR42998">
    <property type="entry name" value="TYPE I RESTRICTION ENZYME HINDVIIP M PROTEIN-RELATED"/>
    <property type="match status" value="1"/>
</dbReference>
<keyword evidence="5" id="KW-0949">S-adenosyl-L-methionine</keyword>
<proteinExistence type="inferred from homology"/>
<evidence type="ECO:0000259" key="9">
    <source>
        <dbReference type="Pfam" id="PF02384"/>
    </source>
</evidence>
<dbReference type="GO" id="GO:0009307">
    <property type="term" value="P:DNA restriction-modification system"/>
    <property type="evidence" value="ECO:0007669"/>
    <property type="project" value="UniProtKB-KW"/>
</dbReference>
<dbReference type="CDD" id="cd02440">
    <property type="entry name" value="AdoMet_MTases"/>
    <property type="match status" value="1"/>
</dbReference>
<evidence type="ECO:0000256" key="2">
    <source>
        <dbReference type="ARBA" id="ARBA00011900"/>
    </source>
</evidence>
<gene>
    <name evidence="11" type="primary">hsdM</name>
    <name evidence="11" type="ORF">SMc02296</name>
</gene>
<keyword evidence="12" id="KW-1185">Reference proteome</keyword>
<dbReference type="Pfam" id="PF12161">
    <property type="entry name" value="HsdM_N"/>
    <property type="match status" value="1"/>
</dbReference>
<evidence type="ECO:0000256" key="5">
    <source>
        <dbReference type="ARBA" id="ARBA00022691"/>
    </source>
</evidence>
<dbReference type="InterPro" id="IPR022749">
    <property type="entry name" value="D12N6_MeTrfase_N"/>
</dbReference>
<dbReference type="GO" id="GO:0008170">
    <property type="term" value="F:N-methyltransferase activity"/>
    <property type="evidence" value="ECO:0007669"/>
    <property type="project" value="InterPro"/>
</dbReference>
<dbReference type="EMBL" id="AL591688">
    <property type="protein sequence ID" value="CAC45171.1"/>
    <property type="molecule type" value="Genomic_DNA"/>
</dbReference>
<dbReference type="OrthoDB" id="9806213at2"/>
<comment type="catalytic activity">
    <reaction evidence="7">
        <text>a 2'-deoxyadenosine in DNA + S-adenosyl-L-methionine = an N(6)-methyl-2'-deoxyadenosine in DNA + S-adenosyl-L-homocysteine + H(+)</text>
        <dbReference type="Rhea" id="RHEA:15197"/>
        <dbReference type="Rhea" id="RHEA-COMP:12418"/>
        <dbReference type="Rhea" id="RHEA-COMP:12419"/>
        <dbReference type="ChEBI" id="CHEBI:15378"/>
        <dbReference type="ChEBI" id="CHEBI:57856"/>
        <dbReference type="ChEBI" id="CHEBI:59789"/>
        <dbReference type="ChEBI" id="CHEBI:90615"/>
        <dbReference type="ChEBI" id="CHEBI:90616"/>
        <dbReference type="EC" id="2.1.1.72"/>
    </reaction>
</comment>
<dbReference type="Pfam" id="PF02384">
    <property type="entry name" value="N6_Mtase"/>
    <property type="match status" value="1"/>
</dbReference>
<keyword evidence="11" id="KW-0472">Membrane</keyword>
<dbReference type="HOGENOM" id="CLU_013049_4_1_5"/>
<keyword evidence="4 11" id="KW-0808">Transferase</keyword>
<evidence type="ECO:0000256" key="6">
    <source>
        <dbReference type="ARBA" id="ARBA00022747"/>
    </source>
</evidence>
<evidence type="ECO:0000259" key="10">
    <source>
        <dbReference type="Pfam" id="PF12161"/>
    </source>
</evidence>
<keyword evidence="11" id="KW-0812">Transmembrane</keyword>
<keyword evidence="3 11" id="KW-0489">Methyltransferase</keyword>
<reference evidence="12" key="2">
    <citation type="journal article" date="2001" name="Science">
        <title>The composite genome of the legume symbiont Sinorhizobium meliloti.</title>
        <authorList>
            <person name="Galibert F."/>
            <person name="Finan T.M."/>
            <person name="Long S.R."/>
            <person name="Puehler A."/>
            <person name="Abola P."/>
            <person name="Ampe F."/>
            <person name="Barloy-Hubler F."/>
            <person name="Barnett M.J."/>
            <person name="Becker A."/>
            <person name="Boistard P."/>
            <person name="Bothe G."/>
            <person name="Boutry M."/>
            <person name="Bowser L."/>
            <person name="Buhrmester J."/>
            <person name="Cadieu E."/>
            <person name="Capela D."/>
            <person name="Chain P."/>
            <person name="Cowie A."/>
            <person name="Davis R.W."/>
            <person name="Dreano S."/>
            <person name="Federspiel N.A."/>
            <person name="Fisher R.F."/>
            <person name="Gloux S."/>
            <person name="Godrie T."/>
            <person name="Goffeau A."/>
            <person name="Golding B."/>
            <person name="Gouzy J."/>
            <person name="Gurjal M."/>
            <person name="Hernandez-Lucas I."/>
            <person name="Hong A."/>
            <person name="Huizar L."/>
            <person name="Hyman R.W."/>
            <person name="Jones T."/>
            <person name="Kahn D."/>
            <person name="Kahn M.L."/>
            <person name="Kalman S."/>
            <person name="Keating D.H."/>
            <person name="Kiss E."/>
            <person name="Komp C."/>
            <person name="Lelaure V."/>
            <person name="Masuy D."/>
            <person name="Palm C."/>
            <person name="Peck M.C."/>
            <person name="Pohl T.M."/>
            <person name="Portetelle D."/>
            <person name="Purnelle B."/>
            <person name="Ramsperger U."/>
            <person name="Surzycki R."/>
            <person name="Thebault P."/>
            <person name="Vandenbol M."/>
            <person name="Vorhoelter F.J."/>
            <person name="Weidner S."/>
            <person name="Wells D.H."/>
            <person name="Wong K."/>
            <person name="Yeh K.-C."/>
            <person name="Batut J."/>
        </authorList>
    </citation>
    <scope>NUCLEOTIDE SEQUENCE [LARGE SCALE GENOMIC DNA]</scope>
    <source>
        <strain evidence="12">1021</strain>
    </source>
</reference>
<evidence type="ECO:0000256" key="1">
    <source>
        <dbReference type="ARBA" id="ARBA00006594"/>
    </source>
</evidence>
<dbReference type="InterPro" id="IPR052916">
    <property type="entry name" value="Type-I_RE_MTase_Subunit"/>
</dbReference>
<keyword evidence="8" id="KW-0175">Coiled coil</keyword>
<feature type="domain" description="DNA methylase adenine-specific" evidence="9">
    <location>
        <begin position="143"/>
        <end position="484"/>
    </location>
</feature>
<dbReference type="InterPro" id="IPR003356">
    <property type="entry name" value="DNA_methylase_A-5"/>
</dbReference>
<dbReference type="EC" id="2.1.1.72" evidence="2"/>
<accession>Q92S33</accession>
<dbReference type="RefSeq" id="WP_010968694.1">
    <property type="nucleotide sequence ID" value="NC_003047.1"/>
</dbReference>
<evidence type="ECO:0000313" key="12">
    <source>
        <dbReference type="Proteomes" id="UP000001976"/>
    </source>
</evidence>
<dbReference type="EnsemblBacteria" id="CAC45171">
    <property type="protein sequence ID" value="CAC45171"/>
    <property type="gene ID" value="SMc02296"/>
</dbReference>
<protein>
    <recommendedName>
        <fullName evidence="2">site-specific DNA-methyltransferase (adenine-specific)</fullName>
        <ecNumber evidence="2">2.1.1.72</ecNumber>
    </recommendedName>
</protein>
<dbReference type="Proteomes" id="UP000001976">
    <property type="component" value="Chromosome"/>
</dbReference>
<evidence type="ECO:0000256" key="7">
    <source>
        <dbReference type="ARBA" id="ARBA00047942"/>
    </source>
</evidence>
<keyword evidence="6" id="KW-0680">Restriction system</keyword>
<dbReference type="GO" id="GO:0009007">
    <property type="term" value="F:site-specific DNA-methyltransferase (adenine-specific) activity"/>
    <property type="evidence" value="ECO:0007669"/>
    <property type="project" value="UniProtKB-EC"/>
</dbReference>
<feature type="coiled-coil region" evidence="8">
    <location>
        <begin position="489"/>
        <end position="516"/>
    </location>
</feature>
<dbReference type="Gene3D" id="3.40.50.150">
    <property type="entry name" value="Vaccinia Virus protein VP39"/>
    <property type="match status" value="1"/>
</dbReference>
<dbReference type="PATRIC" id="fig|266834.11.peg.1974"/>
<dbReference type="InterPro" id="IPR038333">
    <property type="entry name" value="T1MK-like_N_sf"/>
</dbReference>
<dbReference type="PRINTS" id="PR00507">
    <property type="entry name" value="N12N6MTFRASE"/>
</dbReference>
<dbReference type="Gene3D" id="1.20.1260.30">
    <property type="match status" value="1"/>
</dbReference>
<dbReference type="PANTHER" id="PTHR42998:SF1">
    <property type="entry name" value="TYPE I RESTRICTION ENZYME HINDI METHYLASE SUBUNIT"/>
    <property type="match status" value="1"/>
</dbReference>
<reference evidence="11 12" key="1">
    <citation type="journal article" date="2001" name="Proc. Natl. Acad. Sci. U.S.A.">
        <title>Analysis of the chromosome sequence of the legume symbiont Sinorhizobium meliloti strain 1021.</title>
        <authorList>
            <person name="Capela D."/>
            <person name="Barloy-Hubler F."/>
            <person name="Gouzy J."/>
            <person name="Bothe G."/>
            <person name="Ampe F."/>
            <person name="Batut J."/>
            <person name="Boistard P."/>
            <person name="Becker A."/>
            <person name="Boutry M."/>
            <person name="Cadieu E."/>
            <person name="Dreano S."/>
            <person name="Gloux S."/>
            <person name="Godrie T."/>
            <person name="Goffeau A."/>
            <person name="Kahn D."/>
            <person name="Kiss E."/>
            <person name="Lelaure V."/>
            <person name="Masuy D."/>
            <person name="Pohl T."/>
            <person name="Portetelle D."/>
            <person name="Puehler A."/>
            <person name="Purnelle B."/>
            <person name="Ramsperger U."/>
            <person name="Renard C."/>
            <person name="Thebault P."/>
            <person name="Vandenbol M."/>
            <person name="Weidner S."/>
            <person name="Galibert F."/>
        </authorList>
    </citation>
    <scope>NUCLEOTIDE SEQUENCE [LARGE SCALE GENOMIC DNA]</scope>
    <source>
        <strain evidence="11 12">1021</strain>
    </source>
</reference>
<evidence type="ECO:0000313" key="11">
    <source>
        <dbReference type="EMBL" id="CAC45171.1"/>
    </source>
</evidence>
<evidence type="ECO:0000256" key="8">
    <source>
        <dbReference type="SAM" id="Coils"/>
    </source>
</evidence>
<dbReference type="REBASE" id="5251">
    <property type="entry name" value="M.SmeORF2296P"/>
</dbReference>
<dbReference type="GO" id="GO:0032259">
    <property type="term" value="P:methylation"/>
    <property type="evidence" value="ECO:0007669"/>
    <property type="project" value="UniProtKB-KW"/>
</dbReference>
<dbReference type="GO" id="GO:0003677">
    <property type="term" value="F:DNA binding"/>
    <property type="evidence" value="ECO:0007669"/>
    <property type="project" value="InterPro"/>
</dbReference>
<sequence length="526" mass="59025">MAADLKTISDKLWTTADKLRANSGILPAEYARPVLGLLFLRHADERFSEVEAKLSPREGSRIRPGSEAYKAEGAIFLPPEARFSYLLSLPEGENLGKKLTAAMRDIEAKNPELADVLPKTYQLIPDDVLVELLRELQPLKISGDAFGHVYEYFMGNFAKETMQKGGEFYTPSSIVRLIVEIIEPYHGRILDPACGSGGMFVHSADFVKRHQREPDKELSIYGVERTRETWRLAQMNLAVHGLSGKILDADTYRDPVFEEVTPKKDKDGRYEGSGGFDFVMANPPFNVKELDKSKLLDVANRFPFGVPSADNANYLWIQFFWSRLNETGRAGFVMANSAADARGTEQEIRRKLIESGSVDVIVSVGPNFFLTVTLPCTLWFFDKGKATGPRADEVLFLDARHIFRQIDRAHRDFTEEQVEALANIVRLWRGEQPEFFTPSKAWLEEHFPGLAYGDVAGLCRSATRAEIEGQGWSLNPGRYVGVAAGETDDEDFREKLEELHEELEALNVEAARLQSIIDTNLAEVLG</sequence>
<dbReference type="KEGG" id="sme:SMc02296"/>